<dbReference type="Proteomes" id="UP000036168">
    <property type="component" value="Unassembled WGS sequence"/>
</dbReference>
<accession>A0A0T6BV43</accession>
<sequence length="60" mass="6731">MGLNFFNIELICSNCGKTLKSGDEIVAHITLPSEKKMPVGRMDRVLSKHSDKVYCKKCSE</sequence>
<gene>
    <name evidence="1" type="ORF">AB447_209410</name>
    <name evidence="2" type="ORF">P8828_21325</name>
</gene>
<evidence type="ECO:0000313" key="1">
    <source>
        <dbReference type="EMBL" id="KRT95508.1"/>
    </source>
</evidence>
<dbReference type="RefSeq" id="WP_017474732.1">
    <property type="nucleotide sequence ID" value="NZ_JARRTL010000029.1"/>
</dbReference>
<reference evidence="1" key="2">
    <citation type="submission" date="2015-10" db="EMBL/GenBank/DDBJ databases">
        <authorList>
            <person name="Gilbert D.G."/>
        </authorList>
    </citation>
    <scope>NUCLEOTIDE SEQUENCE</scope>
    <source>
        <strain evidence="1">GO-13</strain>
    </source>
</reference>
<name>A0A0T6BV43_9BACI</name>
<evidence type="ECO:0000313" key="3">
    <source>
        <dbReference type="Proteomes" id="UP000036168"/>
    </source>
</evidence>
<dbReference type="Proteomes" id="UP001341297">
    <property type="component" value="Unassembled WGS sequence"/>
</dbReference>
<dbReference type="AlphaFoldDB" id="A0A0T6BV43"/>
<evidence type="ECO:0000313" key="4">
    <source>
        <dbReference type="Proteomes" id="UP001341297"/>
    </source>
</evidence>
<proteinExistence type="predicted"/>
<organism evidence="1 3">
    <name type="scientific">Bacillus glycinifermentans</name>
    <dbReference type="NCBI Taxonomy" id="1664069"/>
    <lineage>
        <taxon>Bacteria</taxon>
        <taxon>Bacillati</taxon>
        <taxon>Bacillota</taxon>
        <taxon>Bacilli</taxon>
        <taxon>Bacillales</taxon>
        <taxon>Bacillaceae</taxon>
        <taxon>Bacillus</taxon>
    </lineage>
</organism>
<dbReference type="EMBL" id="LECW02000002">
    <property type="protein sequence ID" value="KRT95508.1"/>
    <property type="molecule type" value="Genomic_DNA"/>
</dbReference>
<evidence type="ECO:0008006" key="5">
    <source>
        <dbReference type="Google" id="ProtNLM"/>
    </source>
</evidence>
<dbReference type="EMBL" id="JARRTL010000029">
    <property type="protein sequence ID" value="MEC0487299.1"/>
    <property type="molecule type" value="Genomic_DNA"/>
</dbReference>
<protein>
    <recommendedName>
        <fullName evidence="5">C2H2-type domain-containing protein</fullName>
    </recommendedName>
</protein>
<evidence type="ECO:0000313" key="2">
    <source>
        <dbReference type="EMBL" id="MEC0487299.1"/>
    </source>
</evidence>
<reference evidence="1 3" key="1">
    <citation type="journal article" date="2015" name="Int. J. Syst. Evol. Microbiol.">
        <title>Bacillus glycinifermentans sp. nov., isolated from fermented soybean paste.</title>
        <authorList>
            <person name="Kim S.J."/>
            <person name="Dunlap C.A."/>
            <person name="Kwon S.W."/>
            <person name="Rooney A.P."/>
        </authorList>
    </citation>
    <scope>NUCLEOTIDE SEQUENCE [LARGE SCALE GENOMIC DNA]</scope>
    <source>
        <strain evidence="1 3">GO-13</strain>
    </source>
</reference>
<comment type="caution">
    <text evidence="1">The sequence shown here is derived from an EMBL/GenBank/DDBJ whole genome shotgun (WGS) entry which is preliminary data.</text>
</comment>
<keyword evidence="4" id="KW-1185">Reference proteome</keyword>
<reference evidence="2 4" key="3">
    <citation type="submission" date="2023-03" db="EMBL/GenBank/DDBJ databases">
        <title>Agriculturally important microbes genome sequencing.</title>
        <authorList>
            <person name="Dunlap C."/>
        </authorList>
    </citation>
    <scope>NUCLEOTIDE SEQUENCE [LARGE SCALE GENOMIC DNA]</scope>
    <source>
        <strain evidence="2 4">CBP-3203</strain>
    </source>
</reference>
<dbReference type="OrthoDB" id="2928760at2"/>